<evidence type="ECO:0000256" key="13">
    <source>
        <dbReference type="ARBA" id="ARBA00047899"/>
    </source>
</evidence>
<evidence type="ECO:0000256" key="14">
    <source>
        <dbReference type="ARBA" id="ARBA00048679"/>
    </source>
</evidence>
<dbReference type="InterPro" id="IPR000719">
    <property type="entry name" value="Prot_kinase_dom"/>
</dbReference>
<evidence type="ECO:0000313" key="18">
    <source>
        <dbReference type="EMBL" id="KAK4081410.1"/>
    </source>
</evidence>
<dbReference type="SUPFAM" id="SSF56112">
    <property type="entry name" value="Protein kinase-like (PK-like)"/>
    <property type="match status" value="1"/>
</dbReference>
<protein>
    <recommendedName>
        <fullName evidence="5">EKC/KEOPS complex subunit BUD32</fullName>
        <ecNumber evidence="3">2.7.11.1</ecNumber>
    </recommendedName>
    <alternativeName>
        <fullName evidence="11 12">Atypical Serine/threonine protein kinase BUD32</fullName>
    </alternativeName>
    <alternativeName>
        <fullName evidence="4">EKC/KEOPS complex subunit bud32</fullName>
    </alternativeName>
</protein>
<dbReference type="Pfam" id="PF00069">
    <property type="entry name" value="Pkinase"/>
    <property type="match status" value="2"/>
</dbReference>
<dbReference type="SMART" id="SM00220">
    <property type="entry name" value="S_TKc"/>
    <property type="match status" value="1"/>
</dbReference>
<keyword evidence="7" id="KW-0808">Transferase</keyword>
<comment type="catalytic activity">
    <reaction evidence="13">
        <text>L-threonyl-[protein] + ATP = O-phospho-L-threonyl-[protein] + ADP + H(+)</text>
        <dbReference type="Rhea" id="RHEA:46608"/>
        <dbReference type="Rhea" id="RHEA-COMP:11060"/>
        <dbReference type="Rhea" id="RHEA-COMP:11605"/>
        <dbReference type="ChEBI" id="CHEBI:15378"/>
        <dbReference type="ChEBI" id="CHEBI:30013"/>
        <dbReference type="ChEBI" id="CHEBI:30616"/>
        <dbReference type="ChEBI" id="CHEBI:61977"/>
        <dbReference type="ChEBI" id="CHEBI:456216"/>
        <dbReference type="EC" id="2.7.11.1"/>
    </reaction>
</comment>
<dbReference type="PANTHER" id="PTHR47634">
    <property type="entry name" value="PROTEIN KINASE DOMAIN-CONTAINING PROTEIN-RELATED"/>
    <property type="match status" value="1"/>
</dbReference>
<comment type="caution">
    <text evidence="18">The sequence shown here is derived from an EMBL/GenBank/DDBJ whole genome shotgun (WGS) entry which is preliminary data.</text>
</comment>
<feature type="region of interest" description="Disordered" evidence="16">
    <location>
        <begin position="1"/>
        <end position="22"/>
    </location>
</feature>
<comment type="subunit">
    <text evidence="2">Component of the EKC/KEOPS complex composed of at least BUD32, CGI121, GON7, KAE1 and PCC1; the whole complex dimerizes.</text>
</comment>
<keyword evidence="6" id="KW-0723">Serine/threonine-protein kinase</keyword>
<dbReference type="EC" id="2.7.11.1" evidence="3"/>
<reference evidence="18 19" key="1">
    <citation type="journal article" date="2024" name="Microbiol. Resour. Announc.">
        <title>Genome annotations for the ascomycete fungi Trichoderma harzianum, Trichoderma aggressivum, and Purpureocillium lilacinum.</title>
        <authorList>
            <person name="Beijen E.P.W."/>
            <person name="Ohm R.A."/>
        </authorList>
    </citation>
    <scope>NUCLEOTIDE SEQUENCE [LARGE SCALE GENOMIC DNA]</scope>
    <source>
        <strain evidence="18 19">CBS 150709</strain>
    </source>
</reference>
<keyword evidence="8 15" id="KW-0547">Nucleotide-binding</keyword>
<dbReference type="Gene3D" id="3.30.200.20">
    <property type="entry name" value="Phosphorylase Kinase, domain 1"/>
    <property type="match status" value="1"/>
</dbReference>
<evidence type="ECO:0000256" key="2">
    <source>
        <dbReference type="ARBA" id="ARBA00011534"/>
    </source>
</evidence>
<dbReference type="InterPro" id="IPR011009">
    <property type="entry name" value="Kinase-like_dom_sf"/>
</dbReference>
<dbReference type="PROSITE" id="PS00107">
    <property type="entry name" value="PROTEIN_KINASE_ATP"/>
    <property type="match status" value="1"/>
</dbReference>
<evidence type="ECO:0000256" key="7">
    <source>
        <dbReference type="ARBA" id="ARBA00022679"/>
    </source>
</evidence>
<dbReference type="PANTHER" id="PTHR47634:SF9">
    <property type="entry name" value="PROTEIN KINASE DOMAIN-CONTAINING PROTEIN-RELATED"/>
    <property type="match status" value="1"/>
</dbReference>
<name>A0ABR0BIY7_PURLI</name>
<gene>
    <name evidence="18" type="ORF">Purlil1_11671</name>
</gene>
<dbReference type="InterPro" id="IPR051334">
    <property type="entry name" value="SRPK"/>
</dbReference>
<evidence type="ECO:0000256" key="10">
    <source>
        <dbReference type="ARBA" id="ARBA00022840"/>
    </source>
</evidence>
<dbReference type="EMBL" id="JAWRVI010000074">
    <property type="protein sequence ID" value="KAK4081410.1"/>
    <property type="molecule type" value="Genomic_DNA"/>
</dbReference>
<evidence type="ECO:0000256" key="15">
    <source>
        <dbReference type="PROSITE-ProRule" id="PRU10141"/>
    </source>
</evidence>
<dbReference type="PROSITE" id="PS50011">
    <property type="entry name" value="PROTEIN_KINASE_DOM"/>
    <property type="match status" value="1"/>
</dbReference>
<evidence type="ECO:0000256" key="8">
    <source>
        <dbReference type="ARBA" id="ARBA00022741"/>
    </source>
</evidence>
<evidence type="ECO:0000256" key="4">
    <source>
        <dbReference type="ARBA" id="ARBA00013948"/>
    </source>
</evidence>
<proteinExistence type="predicted"/>
<dbReference type="InterPro" id="IPR017441">
    <property type="entry name" value="Protein_kinase_ATP_BS"/>
</dbReference>
<evidence type="ECO:0000256" key="1">
    <source>
        <dbReference type="ARBA" id="ARBA00003747"/>
    </source>
</evidence>
<keyword evidence="19" id="KW-1185">Reference proteome</keyword>
<comment type="function">
    <text evidence="1">Component of the EKC/KEOPS complex that is required for the formation of a threonylcarbamoyl group on adenosine at position 37 (t(6)A37) in tRNAs that read codons beginning with adenine. The complex is probably involved in the transfer of the threonylcarbamoyl moiety of threonylcarbamoyl-AMP (TC-AMP) to the N6 group of A37. BUD32 has ATPase activity in the context of the EKC/KEOPS complex and likely plays a supporting role to the catalytic subunit KAE1. The EKC/KEOPS complex also promotes both telomere uncapping and telomere elongation. The complex is required for efficient recruitment of transcriptional coactivators.</text>
</comment>
<feature type="binding site" evidence="15">
    <location>
        <position position="101"/>
    </location>
    <ligand>
        <name>ATP</name>
        <dbReference type="ChEBI" id="CHEBI:30616"/>
    </ligand>
</feature>
<evidence type="ECO:0000256" key="16">
    <source>
        <dbReference type="SAM" id="MobiDB-lite"/>
    </source>
</evidence>
<evidence type="ECO:0000259" key="17">
    <source>
        <dbReference type="PROSITE" id="PS50011"/>
    </source>
</evidence>
<keyword evidence="10 15" id="KW-0067">ATP-binding</keyword>
<dbReference type="PROSITE" id="PS00109">
    <property type="entry name" value="PROTEIN_KINASE_TYR"/>
    <property type="match status" value="1"/>
</dbReference>
<keyword evidence="9" id="KW-0418">Kinase</keyword>
<evidence type="ECO:0000256" key="12">
    <source>
        <dbReference type="ARBA" id="ARBA00033194"/>
    </source>
</evidence>
<accession>A0ABR0BIY7</accession>
<comment type="catalytic activity">
    <reaction evidence="14">
        <text>L-seryl-[protein] + ATP = O-phospho-L-seryl-[protein] + ADP + H(+)</text>
        <dbReference type="Rhea" id="RHEA:17989"/>
        <dbReference type="Rhea" id="RHEA-COMP:9863"/>
        <dbReference type="Rhea" id="RHEA-COMP:11604"/>
        <dbReference type="ChEBI" id="CHEBI:15378"/>
        <dbReference type="ChEBI" id="CHEBI:29999"/>
        <dbReference type="ChEBI" id="CHEBI:30616"/>
        <dbReference type="ChEBI" id="CHEBI:83421"/>
        <dbReference type="ChEBI" id="CHEBI:456216"/>
        <dbReference type="EC" id="2.7.11.1"/>
    </reaction>
</comment>
<organism evidence="18 19">
    <name type="scientific">Purpureocillium lilacinum</name>
    <name type="common">Paecilomyces lilacinus</name>
    <dbReference type="NCBI Taxonomy" id="33203"/>
    <lineage>
        <taxon>Eukaryota</taxon>
        <taxon>Fungi</taxon>
        <taxon>Dikarya</taxon>
        <taxon>Ascomycota</taxon>
        <taxon>Pezizomycotina</taxon>
        <taxon>Sordariomycetes</taxon>
        <taxon>Hypocreomycetidae</taxon>
        <taxon>Hypocreales</taxon>
        <taxon>Ophiocordycipitaceae</taxon>
        <taxon>Purpureocillium</taxon>
    </lineage>
</organism>
<dbReference type="InterPro" id="IPR008266">
    <property type="entry name" value="Tyr_kinase_AS"/>
</dbReference>
<dbReference type="Proteomes" id="UP001287286">
    <property type="component" value="Unassembled WGS sequence"/>
</dbReference>
<evidence type="ECO:0000256" key="3">
    <source>
        <dbReference type="ARBA" id="ARBA00012513"/>
    </source>
</evidence>
<sequence>MPVLKPPIKVSGPPKLGSQPALQDLPQAADDLWRRLFIRGVPDGLEQLHGYRPGGYHPIHLQDELHDGRYRVIHKLGHGGYSTVWLCRDQSAESPSYVAIKVLVASHSQRHSPELLLTARLRAEGISKAPYGQHLCLPLDHFESSSPNGMHTCLVYPVLGQLSRDSMEHLAREYGAARAVREVARQAVGALAVLHDRDICHGDFRPSNILLRLHGLDRLEEADVLSMTGQPETTDINIRKDNHPTPNIPFAPRYLVYPLDFDGVGLELHAQVIDLGQSFETTQGQPRTSFGIPANYGAPEVILDTVGSKSMDLWSLGCTLYEMRTGQTLFDIFQLGRLYKGNYVDEISSLLGPPPRSWLGYNDPGDGFPVGKPSSQPHGVVDRHARTRRLIKDRLAEIHDCAGATCTHPKFQVISEPEATAFADLLERLLRYQPGQRLSAQKVLGHTWFHADYE</sequence>
<evidence type="ECO:0000256" key="9">
    <source>
        <dbReference type="ARBA" id="ARBA00022777"/>
    </source>
</evidence>
<feature type="domain" description="Protein kinase" evidence="17">
    <location>
        <begin position="70"/>
        <end position="449"/>
    </location>
</feature>
<evidence type="ECO:0000256" key="5">
    <source>
        <dbReference type="ARBA" id="ARBA00019973"/>
    </source>
</evidence>
<evidence type="ECO:0000256" key="11">
    <source>
        <dbReference type="ARBA" id="ARBA00030980"/>
    </source>
</evidence>
<evidence type="ECO:0000313" key="19">
    <source>
        <dbReference type="Proteomes" id="UP001287286"/>
    </source>
</evidence>
<dbReference type="Gene3D" id="1.10.510.10">
    <property type="entry name" value="Transferase(Phosphotransferase) domain 1"/>
    <property type="match status" value="1"/>
</dbReference>
<evidence type="ECO:0000256" key="6">
    <source>
        <dbReference type="ARBA" id="ARBA00022527"/>
    </source>
</evidence>